<dbReference type="PANTHER" id="PTHR11908:SF132">
    <property type="entry name" value="ALDEHYDE OXIDASE 1-RELATED"/>
    <property type="match status" value="1"/>
</dbReference>
<reference evidence="5 6" key="1">
    <citation type="submission" date="2023-11" db="EMBL/GenBank/DDBJ databases">
        <title>Draft genome of Azohydromonas lata strain H1 (DSM1123), a polyhydroxyalkanoate producer.</title>
        <authorList>
            <person name="Traversa D."/>
            <person name="D'Addabbo P."/>
            <person name="Pazzani C."/>
            <person name="Manzari C."/>
            <person name="Chiara M."/>
            <person name="Scrascia M."/>
        </authorList>
    </citation>
    <scope>NUCLEOTIDE SEQUENCE [LARGE SCALE GENOMIC DNA]</scope>
    <source>
        <strain evidence="5 6">H1</strain>
    </source>
</reference>
<evidence type="ECO:0000256" key="2">
    <source>
        <dbReference type="ARBA" id="ARBA00023002"/>
    </source>
</evidence>
<feature type="domain" description="Aldehyde oxidase/xanthine dehydrogenase a/b hammerhead" evidence="4">
    <location>
        <begin position="35"/>
        <end position="147"/>
    </location>
</feature>
<feature type="region of interest" description="Disordered" evidence="3">
    <location>
        <begin position="156"/>
        <end position="180"/>
    </location>
</feature>
<dbReference type="SUPFAM" id="SSF56003">
    <property type="entry name" value="Molybdenum cofactor-binding domain"/>
    <property type="match status" value="1"/>
</dbReference>
<sequence>MDATSTLTLTSPAVGAEDGKLGGALSRVDGPLKVCGQARYAADFHLPGLTHATLVQSRVAAGRLRAIDTKSAEAHPGVLLVMTFFNAPRLPEGGQAGIKPPAGRTLSLLQDDRVHYDGQPIAVVVAETLEASRQGARLLQVEYDQEPPQLDFEAAKAQAHPPKEAQGQEPDSRRGDVEAAWSQAAHRLEATYTTPLEHHNPLETHATLAAWDGDQLTLWDSTQYVHGVKQTLSQRLGLQAEQVRVVSPFVGGAFGSKGSAWSHVVLAAMAAREVKRPVRLVVERTQMFGPVGNRPFTQQQFRLAADGGGQLTALEHRVHAETSRIEDWIEPSALISRFLYACDNVATTHRLVPLNVGVPTFQRAPGEATGSFALESAMDELAHQAGLDPLEFRRRNHSDFDAGQQLPYSSKSLLACYDQGAQAFGWSQRNPKPRATRRGDVLVGYGMATATYPAKRLASEARATLLPDGHVRVQCGTHDLGTGTWTLLTQVAADRLDLPPARIALEIGDTALPMAPVSGGSMTAASAGAAVHAVCELLRTHLAELAVTDEASPLHGVPHELIELREGRLRKTDEPGRGETLESLAARHADIDLQVNVRATPGPDAEKYSKHSFGAVFVEVHVDADLGEIRVPRIVAAYSVGNLLNAKTGRSQLLGGIVWGLSMALHEHSLRDPRYGRIANANLGEYHIPVNADIPDIELIIVPEDDPHIGPLGAKGIGEIGITGVAGAIANAVWHATGRRIRDLPISLDSLLHAQR</sequence>
<dbReference type="Proteomes" id="UP001293718">
    <property type="component" value="Unassembled WGS sequence"/>
</dbReference>
<dbReference type="InterPro" id="IPR008274">
    <property type="entry name" value="AldOxase/xan_DH_MoCoBD1"/>
</dbReference>
<dbReference type="EMBL" id="JAXOJX010000042">
    <property type="protein sequence ID" value="MDZ5459341.1"/>
    <property type="molecule type" value="Genomic_DNA"/>
</dbReference>
<accession>A0ABU5IKD6</accession>
<dbReference type="RefSeq" id="WP_322467117.1">
    <property type="nucleotide sequence ID" value="NZ_JAXOJX010000042.1"/>
</dbReference>
<dbReference type="InterPro" id="IPR037165">
    <property type="entry name" value="AldOxase/xan_DH_Mopterin-bd_sf"/>
</dbReference>
<protein>
    <submittedName>
        <fullName evidence="5">Xanthine dehydrogenase family protein molybdopterin-binding subunit</fullName>
    </submittedName>
</protein>
<dbReference type="Gene3D" id="3.30.365.10">
    <property type="entry name" value="Aldehyde oxidase/xanthine dehydrogenase, molybdopterin binding domain"/>
    <property type="match status" value="4"/>
</dbReference>
<dbReference type="SUPFAM" id="SSF54665">
    <property type="entry name" value="CO dehydrogenase molybdoprotein N-domain-like"/>
    <property type="match status" value="1"/>
</dbReference>
<dbReference type="InterPro" id="IPR016208">
    <property type="entry name" value="Ald_Oxase/xanthine_DH-like"/>
</dbReference>
<dbReference type="SMART" id="SM01008">
    <property type="entry name" value="Ald_Xan_dh_C"/>
    <property type="match status" value="1"/>
</dbReference>
<dbReference type="InterPro" id="IPR036856">
    <property type="entry name" value="Ald_Oxase/Xan_DH_a/b_sf"/>
</dbReference>
<evidence type="ECO:0000256" key="3">
    <source>
        <dbReference type="SAM" id="MobiDB-lite"/>
    </source>
</evidence>
<comment type="caution">
    <text evidence="5">The sequence shown here is derived from an EMBL/GenBank/DDBJ whole genome shotgun (WGS) entry which is preliminary data.</text>
</comment>
<dbReference type="Pfam" id="PF01315">
    <property type="entry name" value="Ald_Xan_dh_C"/>
    <property type="match status" value="1"/>
</dbReference>
<evidence type="ECO:0000313" key="6">
    <source>
        <dbReference type="Proteomes" id="UP001293718"/>
    </source>
</evidence>
<dbReference type="InterPro" id="IPR046867">
    <property type="entry name" value="AldOxase/xan_DH_MoCoBD2"/>
</dbReference>
<evidence type="ECO:0000256" key="1">
    <source>
        <dbReference type="ARBA" id="ARBA00022505"/>
    </source>
</evidence>
<dbReference type="Gene3D" id="3.90.1170.50">
    <property type="entry name" value="Aldehyde oxidase/xanthine dehydrogenase, a/b hammerhead"/>
    <property type="match status" value="1"/>
</dbReference>
<dbReference type="Pfam" id="PF02738">
    <property type="entry name" value="MoCoBD_1"/>
    <property type="match status" value="1"/>
</dbReference>
<keyword evidence="1" id="KW-0500">Molybdenum</keyword>
<evidence type="ECO:0000259" key="4">
    <source>
        <dbReference type="SMART" id="SM01008"/>
    </source>
</evidence>
<evidence type="ECO:0000313" key="5">
    <source>
        <dbReference type="EMBL" id="MDZ5459341.1"/>
    </source>
</evidence>
<dbReference type="PANTHER" id="PTHR11908">
    <property type="entry name" value="XANTHINE DEHYDROGENASE"/>
    <property type="match status" value="1"/>
</dbReference>
<gene>
    <name evidence="5" type="ORF">SM757_22440</name>
</gene>
<keyword evidence="2" id="KW-0560">Oxidoreductase</keyword>
<dbReference type="Pfam" id="PF20256">
    <property type="entry name" value="MoCoBD_2"/>
    <property type="match status" value="1"/>
</dbReference>
<organism evidence="5 6">
    <name type="scientific">Azohydromonas lata</name>
    <dbReference type="NCBI Taxonomy" id="45677"/>
    <lineage>
        <taxon>Bacteria</taxon>
        <taxon>Pseudomonadati</taxon>
        <taxon>Pseudomonadota</taxon>
        <taxon>Betaproteobacteria</taxon>
        <taxon>Burkholderiales</taxon>
        <taxon>Sphaerotilaceae</taxon>
        <taxon>Azohydromonas</taxon>
    </lineage>
</organism>
<name>A0ABU5IKD6_9BURK</name>
<proteinExistence type="predicted"/>
<dbReference type="InterPro" id="IPR000674">
    <property type="entry name" value="Ald_Oxase/Xan_DH_a/b"/>
</dbReference>
<keyword evidence="6" id="KW-1185">Reference proteome</keyword>